<name>A0ABR0VFA9_REHGL</name>
<organism evidence="1 2">
    <name type="scientific">Rehmannia glutinosa</name>
    <name type="common">Chinese foxglove</name>
    <dbReference type="NCBI Taxonomy" id="99300"/>
    <lineage>
        <taxon>Eukaryota</taxon>
        <taxon>Viridiplantae</taxon>
        <taxon>Streptophyta</taxon>
        <taxon>Embryophyta</taxon>
        <taxon>Tracheophyta</taxon>
        <taxon>Spermatophyta</taxon>
        <taxon>Magnoliopsida</taxon>
        <taxon>eudicotyledons</taxon>
        <taxon>Gunneridae</taxon>
        <taxon>Pentapetalae</taxon>
        <taxon>asterids</taxon>
        <taxon>lamiids</taxon>
        <taxon>Lamiales</taxon>
        <taxon>Orobanchaceae</taxon>
        <taxon>Rehmannieae</taxon>
        <taxon>Rehmannia</taxon>
    </lineage>
</organism>
<gene>
    <name evidence="1" type="ORF">DH2020_033231</name>
</gene>
<evidence type="ECO:0008006" key="3">
    <source>
        <dbReference type="Google" id="ProtNLM"/>
    </source>
</evidence>
<evidence type="ECO:0000313" key="2">
    <source>
        <dbReference type="Proteomes" id="UP001318860"/>
    </source>
</evidence>
<evidence type="ECO:0000313" key="1">
    <source>
        <dbReference type="EMBL" id="KAK6133021.1"/>
    </source>
</evidence>
<dbReference type="Proteomes" id="UP001318860">
    <property type="component" value="Unassembled WGS sequence"/>
</dbReference>
<accession>A0ABR0VFA9</accession>
<reference evidence="1 2" key="1">
    <citation type="journal article" date="2021" name="Comput. Struct. Biotechnol. J.">
        <title>De novo genome assembly of the potent medicinal plant Rehmannia glutinosa using nanopore technology.</title>
        <authorList>
            <person name="Ma L."/>
            <person name="Dong C."/>
            <person name="Song C."/>
            <person name="Wang X."/>
            <person name="Zheng X."/>
            <person name="Niu Y."/>
            <person name="Chen S."/>
            <person name="Feng W."/>
        </authorList>
    </citation>
    <scope>NUCLEOTIDE SEQUENCE [LARGE SCALE GENOMIC DNA]</scope>
    <source>
        <strain evidence="1">DH-2019</strain>
    </source>
</reference>
<keyword evidence="2" id="KW-1185">Reference proteome</keyword>
<comment type="caution">
    <text evidence="1">The sequence shown here is derived from an EMBL/GenBank/DDBJ whole genome shotgun (WGS) entry which is preliminary data.</text>
</comment>
<sequence>MSSDLTNLILKWIQISGSRSIRQYNIDINTEEGLVRVYALVDPNILMKALARTGYHAEVKWVKLSHPKLNINYYENNYDSYNYQHGYNYGAIDDPYSYRRALPDPLSYPSHQYPVTRSVSPYYHGSDSYYYGPGLPPARYVPSYPPKEYDPYDDEPISFCTMM</sequence>
<protein>
    <recommendedName>
        <fullName evidence="3">HMA domain-containing protein</fullName>
    </recommendedName>
</protein>
<proteinExistence type="predicted"/>
<dbReference type="EMBL" id="JABTTQ020001231">
    <property type="protein sequence ID" value="KAK6133021.1"/>
    <property type="molecule type" value="Genomic_DNA"/>
</dbReference>